<dbReference type="AlphaFoldDB" id="A0A6A7BAH1"/>
<proteinExistence type="predicted"/>
<sequence length="77" mass="8732">MPPMTLTSALFPELCNTSARRKLSASPFYPPTCTPFRSRGLRSFSHHHLHNHRVYDIPLQRCITTGVLSSFTFLTSP</sequence>
<reference evidence="1" key="1">
    <citation type="submission" date="2020-01" db="EMBL/GenBank/DDBJ databases">
        <authorList>
            <consortium name="DOE Joint Genome Institute"/>
            <person name="Haridas S."/>
            <person name="Albert R."/>
            <person name="Binder M."/>
            <person name="Bloem J."/>
            <person name="Labutti K."/>
            <person name="Salamov A."/>
            <person name="Andreopoulos B."/>
            <person name="Baker S.E."/>
            <person name="Barry K."/>
            <person name="Bills G."/>
            <person name="Bluhm B.H."/>
            <person name="Cannon C."/>
            <person name="Castanera R."/>
            <person name="Culley D.E."/>
            <person name="Daum C."/>
            <person name="Ezra D."/>
            <person name="Gonzalez J.B."/>
            <person name="Henrissat B."/>
            <person name="Kuo A."/>
            <person name="Liang C."/>
            <person name="Lipzen A."/>
            <person name="Lutzoni F."/>
            <person name="Magnuson J."/>
            <person name="Mondo S."/>
            <person name="Nolan M."/>
            <person name="Ohm R."/>
            <person name="Pangilinan J."/>
            <person name="Park H.-J."/>
            <person name="Ramirez L."/>
            <person name="Alfaro M."/>
            <person name="Sun H."/>
            <person name="Tritt A."/>
            <person name="Yoshinaga Y."/>
            <person name="Zwiers L.-H."/>
            <person name="Turgeon B.G."/>
            <person name="Goodwin S.B."/>
            <person name="Spatafora J.W."/>
            <person name="Crous P.W."/>
            <person name="Grigoriev I.V."/>
        </authorList>
    </citation>
    <scope>NUCLEOTIDE SEQUENCE</scope>
    <source>
        <strain evidence="1">IPT5</strain>
    </source>
</reference>
<gene>
    <name evidence="1" type="ORF">T440DRAFT_61353</name>
</gene>
<protein>
    <submittedName>
        <fullName evidence="1">Uncharacterized protein</fullName>
    </submittedName>
</protein>
<evidence type="ECO:0000313" key="1">
    <source>
        <dbReference type="EMBL" id="KAF2851349.1"/>
    </source>
</evidence>
<evidence type="ECO:0000313" key="2">
    <source>
        <dbReference type="Proteomes" id="UP000799423"/>
    </source>
</evidence>
<dbReference type="Proteomes" id="UP000799423">
    <property type="component" value="Unassembled WGS sequence"/>
</dbReference>
<keyword evidence="2" id="KW-1185">Reference proteome</keyword>
<organism evidence="1 2">
    <name type="scientific">Plenodomus tracheiphilus IPT5</name>
    <dbReference type="NCBI Taxonomy" id="1408161"/>
    <lineage>
        <taxon>Eukaryota</taxon>
        <taxon>Fungi</taxon>
        <taxon>Dikarya</taxon>
        <taxon>Ascomycota</taxon>
        <taxon>Pezizomycotina</taxon>
        <taxon>Dothideomycetes</taxon>
        <taxon>Pleosporomycetidae</taxon>
        <taxon>Pleosporales</taxon>
        <taxon>Pleosporineae</taxon>
        <taxon>Leptosphaeriaceae</taxon>
        <taxon>Plenodomus</taxon>
    </lineage>
</organism>
<accession>A0A6A7BAH1</accession>
<dbReference type="EMBL" id="MU006302">
    <property type="protein sequence ID" value="KAF2851349.1"/>
    <property type="molecule type" value="Genomic_DNA"/>
</dbReference>
<name>A0A6A7BAH1_9PLEO</name>